<keyword evidence="1" id="KW-1133">Transmembrane helix</keyword>
<protein>
    <submittedName>
        <fullName evidence="2">Uncharacterized protein</fullName>
    </submittedName>
</protein>
<accession>A0A9W8BNH3</accession>
<dbReference type="OrthoDB" id="5592134at2759"/>
<keyword evidence="1" id="KW-0472">Membrane</keyword>
<gene>
    <name evidence="2" type="ORF">H4R26_000660</name>
</gene>
<reference evidence="2" key="1">
    <citation type="submission" date="2022-07" db="EMBL/GenBank/DDBJ databases">
        <title>Phylogenomic reconstructions and comparative analyses of Kickxellomycotina fungi.</title>
        <authorList>
            <person name="Reynolds N.K."/>
            <person name="Stajich J.E."/>
            <person name="Barry K."/>
            <person name="Grigoriev I.V."/>
            <person name="Crous P."/>
            <person name="Smith M.E."/>
        </authorList>
    </citation>
    <scope>NUCLEOTIDE SEQUENCE</scope>
    <source>
        <strain evidence="2">IMI 214461</strain>
    </source>
</reference>
<dbReference type="Proteomes" id="UP001150907">
    <property type="component" value="Unassembled WGS sequence"/>
</dbReference>
<feature type="transmembrane region" description="Helical" evidence="1">
    <location>
        <begin position="483"/>
        <end position="503"/>
    </location>
</feature>
<proteinExistence type="predicted"/>
<keyword evidence="3" id="KW-1185">Reference proteome</keyword>
<sequence length="584" mass="66036">MAPVLGIVIFLPLVFTVIAQIIWRFRSSEFIYCWIPRTPVYARWLAVDGWRLLIIIGIILAYTRIAYLFYSARKAHRQQRYWEASPDQPLPRRYSAIDSAPVSNITTDGRGLFSQSMYNIHRWAWSKLGISSHTAATVVGGGDALPHPDGASIRRQCNPSFNEPKRNSVALGMAKASRNYYETFKRSFVLNIVRRFFLTVDIPSPTIPESIFDQIGREEDVRPEEILSVTHCDMPSSLHSTTESPADGCSTAPHYLASSSLNVAGDQEPDGRQTLKRWYSAVSRLVSTKRSQHALRAPPLHHPLRRSHTAPVLNLDGMGLCNCVFRRPHQTPATAQYAPHQAPSLATHGHSTPCTQCNNELQARPAASRTFSVKRRHADVSIDSFDYQTDKIRQIFGSTLDHNANRRVQIYTAHEESSSIYSDESSAQIVQVEAVEKLVSLEDGHWAKVVEQCRGERAAVASDPSVDREPGDSLGKRRFISRLYVYPLAYLLIWTPSIFYYFLSTYVYYTGFQSSKSLVHRRSLDMSHLPAHWTSGQNMNRAWPIYQRLTTDVWGSNQLGWLAIIQALHMLSGAVDAVLFWLTE</sequence>
<evidence type="ECO:0000313" key="3">
    <source>
        <dbReference type="Proteomes" id="UP001150907"/>
    </source>
</evidence>
<evidence type="ECO:0000256" key="1">
    <source>
        <dbReference type="SAM" id="Phobius"/>
    </source>
</evidence>
<comment type="caution">
    <text evidence="2">The sequence shown here is derived from an EMBL/GenBank/DDBJ whole genome shotgun (WGS) entry which is preliminary data.</text>
</comment>
<keyword evidence="1" id="KW-0812">Transmembrane</keyword>
<feature type="transmembrane region" description="Helical" evidence="1">
    <location>
        <begin position="559"/>
        <end position="582"/>
    </location>
</feature>
<organism evidence="2 3">
    <name type="scientific">Coemansia thaxteri</name>
    <dbReference type="NCBI Taxonomy" id="2663907"/>
    <lineage>
        <taxon>Eukaryota</taxon>
        <taxon>Fungi</taxon>
        <taxon>Fungi incertae sedis</taxon>
        <taxon>Zoopagomycota</taxon>
        <taxon>Kickxellomycotina</taxon>
        <taxon>Kickxellomycetes</taxon>
        <taxon>Kickxellales</taxon>
        <taxon>Kickxellaceae</taxon>
        <taxon>Coemansia</taxon>
    </lineage>
</organism>
<evidence type="ECO:0000313" key="2">
    <source>
        <dbReference type="EMBL" id="KAJ2007640.1"/>
    </source>
</evidence>
<name>A0A9W8BNH3_9FUNG</name>
<dbReference type="AlphaFoldDB" id="A0A9W8BNH3"/>
<feature type="transmembrane region" description="Helical" evidence="1">
    <location>
        <begin position="50"/>
        <end position="70"/>
    </location>
</feature>
<dbReference type="EMBL" id="JANBQF010000021">
    <property type="protein sequence ID" value="KAJ2007640.1"/>
    <property type="molecule type" value="Genomic_DNA"/>
</dbReference>